<dbReference type="SUPFAM" id="SSF55174">
    <property type="entry name" value="Alpha-L RNA-binding motif"/>
    <property type="match status" value="1"/>
</dbReference>
<dbReference type="InterPro" id="IPR002942">
    <property type="entry name" value="S4_RNA-bd"/>
</dbReference>
<dbReference type="CDD" id="cd00165">
    <property type="entry name" value="S4"/>
    <property type="match status" value="1"/>
</dbReference>
<gene>
    <name evidence="5" type="ORF">LCGC14_1682990</name>
</gene>
<dbReference type="GO" id="GO:0003723">
    <property type="term" value="F:RNA binding"/>
    <property type="evidence" value="ECO:0007669"/>
    <property type="project" value="InterPro"/>
</dbReference>
<dbReference type="GO" id="GO:0001522">
    <property type="term" value="P:pseudouridine synthesis"/>
    <property type="evidence" value="ECO:0007669"/>
    <property type="project" value="InterPro"/>
</dbReference>
<dbReference type="SMART" id="SM00363">
    <property type="entry name" value="S4"/>
    <property type="match status" value="1"/>
</dbReference>
<dbReference type="InterPro" id="IPR018496">
    <property type="entry name" value="PsdUridine_synth_RsuA/RluB_CS"/>
</dbReference>
<name>A0A0F9HNJ1_9ZZZZ</name>
<protein>
    <recommendedName>
        <fullName evidence="4">RNA-binding S4 domain-containing protein</fullName>
    </recommendedName>
</protein>
<organism evidence="5">
    <name type="scientific">marine sediment metagenome</name>
    <dbReference type="NCBI Taxonomy" id="412755"/>
    <lineage>
        <taxon>unclassified sequences</taxon>
        <taxon>metagenomes</taxon>
        <taxon>ecological metagenomes</taxon>
    </lineage>
</organism>
<dbReference type="Gene3D" id="3.30.70.1560">
    <property type="entry name" value="Alpha-L RNA-binding motif"/>
    <property type="match status" value="1"/>
</dbReference>
<proteinExistence type="inferred from homology"/>
<dbReference type="InterPro" id="IPR042092">
    <property type="entry name" value="PsdUridine_s_RsuA/RluB/E/F_cat"/>
</dbReference>
<feature type="region of interest" description="Disordered" evidence="3">
    <location>
        <begin position="79"/>
        <end position="99"/>
    </location>
</feature>
<dbReference type="AlphaFoldDB" id="A0A0F9HNJ1"/>
<feature type="compositionally biased region" description="Basic residues" evidence="3">
    <location>
        <begin position="90"/>
        <end position="99"/>
    </location>
</feature>
<evidence type="ECO:0000313" key="5">
    <source>
        <dbReference type="EMBL" id="KKM16722.1"/>
    </source>
</evidence>
<dbReference type="EMBL" id="LAZR01014612">
    <property type="protein sequence ID" value="KKM16722.1"/>
    <property type="molecule type" value="Genomic_DNA"/>
</dbReference>
<dbReference type="InterPro" id="IPR020094">
    <property type="entry name" value="TruA/RsuA/RluB/E/F_N"/>
</dbReference>
<dbReference type="InterPro" id="IPR036986">
    <property type="entry name" value="S4_RNA-bd_sf"/>
</dbReference>
<evidence type="ECO:0000259" key="4">
    <source>
        <dbReference type="SMART" id="SM00363"/>
    </source>
</evidence>
<comment type="caution">
    <text evidence="5">The sequence shown here is derived from an EMBL/GenBank/DDBJ whole genome shotgun (WGS) entry which is preliminary data.</text>
</comment>
<keyword evidence="2" id="KW-0413">Isomerase</keyword>
<accession>A0A0F9HNJ1</accession>
<dbReference type="PANTHER" id="PTHR47683:SF2">
    <property type="entry name" value="RNA-BINDING S4 DOMAIN-CONTAINING PROTEIN"/>
    <property type="match status" value="1"/>
</dbReference>
<feature type="compositionally biased region" description="Polar residues" evidence="3">
    <location>
        <begin position="79"/>
        <end position="89"/>
    </location>
</feature>
<dbReference type="Pfam" id="PF00849">
    <property type="entry name" value="PseudoU_synth_2"/>
    <property type="match status" value="1"/>
</dbReference>
<dbReference type="GO" id="GO:0006364">
    <property type="term" value="P:rRNA processing"/>
    <property type="evidence" value="ECO:0007669"/>
    <property type="project" value="UniProtKB-ARBA"/>
</dbReference>
<dbReference type="PROSITE" id="PS01149">
    <property type="entry name" value="PSI_RSU"/>
    <property type="match status" value="1"/>
</dbReference>
<reference evidence="5" key="1">
    <citation type="journal article" date="2015" name="Nature">
        <title>Complex archaea that bridge the gap between prokaryotes and eukaryotes.</title>
        <authorList>
            <person name="Spang A."/>
            <person name="Saw J.H."/>
            <person name="Jorgensen S.L."/>
            <person name="Zaremba-Niedzwiedzka K."/>
            <person name="Martijn J."/>
            <person name="Lind A.E."/>
            <person name="van Eijk R."/>
            <person name="Schleper C."/>
            <person name="Guy L."/>
            <person name="Ettema T.J."/>
        </authorList>
    </citation>
    <scope>NUCLEOTIDE SEQUENCE</scope>
</reference>
<dbReference type="Gene3D" id="3.30.70.580">
    <property type="entry name" value="Pseudouridine synthase I, catalytic domain, N-terminal subdomain"/>
    <property type="match status" value="1"/>
</dbReference>
<dbReference type="PROSITE" id="PS50889">
    <property type="entry name" value="S4"/>
    <property type="match status" value="1"/>
</dbReference>
<dbReference type="Gene3D" id="3.10.290.10">
    <property type="entry name" value="RNA-binding S4 domain"/>
    <property type="match status" value="1"/>
</dbReference>
<dbReference type="SUPFAM" id="SSF55120">
    <property type="entry name" value="Pseudouridine synthase"/>
    <property type="match status" value="1"/>
</dbReference>
<dbReference type="PANTHER" id="PTHR47683">
    <property type="entry name" value="PSEUDOURIDINE SYNTHASE FAMILY PROTEIN-RELATED"/>
    <property type="match status" value="1"/>
</dbReference>
<dbReference type="InterPro" id="IPR020103">
    <property type="entry name" value="PsdUridine_synth_cat_dom_sf"/>
</dbReference>
<dbReference type="Pfam" id="PF01479">
    <property type="entry name" value="S4"/>
    <property type="match status" value="1"/>
</dbReference>
<sequence length="252" mass="29152">MDKIRLNKFLAHSGIASRRKVEDVILSKSVKVNGKITILPQTLIDPEVDTVKVNDKVIKEEKKYYFILNKPKGFICSNQINPNSSSKNTQKLHKKRKSSTKKSKEYLVIDLFKDYGVRLFTVGRLDKDTTGLLVVTNDGDFANKVIHPSSNLEKEYFVKVKENLLDTHLKKISKGTFVENKFVKPKKVIKTSRKTMRIMVMEGKKREIKVFIQKANLTLFELQRVRIGNLKLDNIPFGYYKRVSLEEISKIF</sequence>
<feature type="domain" description="RNA-binding S4" evidence="4">
    <location>
        <begin position="4"/>
        <end position="66"/>
    </location>
</feature>
<dbReference type="InterPro" id="IPR050343">
    <property type="entry name" value="RsuA_PseudoU_synthase"/>
</dbReference>
<dbReference type="InterPro" id="IPR006145">
    <property type="entry name" value="PsdUridine_synth_RsuA/RluA"/>
</dbReference>
<comment type="similarity">
    <text evidence="1">Belongs to the pseudouridine synthase RsuA family.</text>
</comment>
<evidence type="ECO:0000256" key="2">
    <source>
        <dbReference type="ARBA" id="ARBA00023235"/>
    </source>
</evidence>
<evidence type="ECO:0000256" key="1">
    <source>
        <dbReference type="ARBA" id="ARBA00008348"/>
    </source>
</evidence>
<dbReference type="GO" id="GO:0009982">
    <property type="term" value="F:pseudouridine synthase activity"/>
    <property type="evidence" value="ECO:0007669"/>
    <property type="project" value="InterPro"/>
</dbReference>
<evidence type="ECO:0000256" key="3">
    <source>
        <dbReference type="SAM" id="MobiDB-lite"/>
    </source>
</evidence>